<proteinExistence type="predicted"/>
<evidence type="ECO:0000313" key="3">
    <source>
        <dbReference type="Proteomes" id="UP000222366"/>
    </source>
</evidence>
<feature type="signal peptide" evidence="1">
    <location>
        <begin position="1"/>
        <end position="18"/>
    </location>
</feature>
<organism evidence="2 3">
    <name type="scientific">Xenorhabdus stockiae</name>
    <dbReference type="NCBI Taxonomy" id="351614"/>
    <lineage>
        <taxon>Bacteria</taxon>
        <taxon>Pseudomonadati</taxon>
        <taxon>Pseudomonadota</taxon>
        <taxon>Gammaproteobacteria</taxon>
        <taxon>Enterobacterales</taxon>
        <taxon>Morganellaceae</taxon>
        <taxon>Xenorhabdus</taxon>
    </lineage>
</organism>
<evidence type="ECO:0000313" key="2">
    <source>
        <dbReference type="EMBL" id="PHM63955.1"/>
    </source>
</evidence>
<comment type="caution">
    <text evidence="2">The sequence shown here is derived from an EMBL/GenBank/DDBJ whole genome shotgun (WGS) entry which is preliminary data.</text>
</comment>
<reference evidence="2 3" key="1">
    <citation type="journal article" date="2017" name="Nat. Microbiol.">
        <title>Natural product diversity associated with the nematode symbionts Photorhabdus and Xenorhabdus.</title>
        <authorList>
            <person name="Tobias N.J."/>
            <person name="Wolff H."/>
            <person name="Djahanschiri B."/>
            <person name="Grundmann F."/>
            <person name="Kronenwerth M."/>
            <person name="Shi Y.M."/>
            <person name="Simonyi S."/>
            <person name="Grun P."/>
            <person name="Shapiro-Ilan D."/>
            <person name="Pidot S.J."/>
            <person name="Stinear T.P."/>
            <person name="Ebersberger I."/>
            <person name="Bode H.B."/>
        </authorList>
    </citation>
    <scope>NUCLEOTIDE SEQUENCE [LARGE SCALE GENOMIC DNA]</scope>
    <source>
        <strain evidence="2 3">DSM 17904</strain>
    </source>
</reference>
<evidence type="ECO:0000256" key="1">
    <source>
        <dbReference type="SAM" id="SignalP"/>
    </source>
</evidence>
<protein>
    <submittedName>
        <fullName evidence="2">Uncharacterized protein</fullName>
    </submittedName>
</protein>
<accession>A0A2D0KKV7</accession>
<keyword evidence="1" id="KW-0732">Signal</keyword>
<feature type="chain" id="PRO_5012338696" evidence="1">
    <location>
        <begin position="19"/>
        <end position="159"/>
    </location>
</feature>
<dbReference type="AlphaFoldDB" id="A0A2D0KKV7"/>
<sequence length="159" mass="17084">MFKKIAAALLLFPCTLLADSGVYTGEDGKLAIRDGNYFCDMYPAYIFKDAQNLKGFPSGYFPKAMMNVSTDKDGKYIGVDLHPGMAFDARPSGSWGYMSTSLGTGSRSPSEVTYHVARDDSNFAYVIGTEKAGVIAALSSSNAFSPVNAVLGRCNRMGE</sequence>
<name>A0A2D0KKV7_9GAMM</name>
<keyword evidence="3" id="KW-1185">Reference proteome</keyword>
<dbReference type="RefSeq" id="WP_099125861.1">
    <property type="nucleotide sequence ID" value="NZ_CAWNRH010000117.1"/>
</dbReference>
<dbReference type="Proteomes" id="UP000222366">
    <property type="component" value="Unassembled WGS sequence"/>
</dbReference>
<gene>
    <name evidence="2" type="ORF">Xsto_03485</name>
</gene>
<dbReference type="EMBL" id="NJAJ01000041">
    <property type="protein sequence ID" value="PHM63955.1"/>
    <property type="molecule type" value="Genomic_DNA"/>
</dbReference>